<feature type="transmembrane region" description="Helical" evidence="9">
    <location>
        <begin position="12"/>
        <end position="30"/>
    </location>
</feature>
<dbReference type="InterPro" id="IPR050291">
    <property type="entry name" value="CDF_Transporter"/>
</dbReference>
<dbReference type="Pfam" id="PF16916">
    <property type="entry name" value="ZT_dimer"/>
    <property type="match status" value="1"/>
</dbReference>
<evidence type="ECO:0000256" key="2">
    <source>
        <dbReference type="ARBA" id="ARBA00008114"/>
    </source>
</evidence>
<dbReference type="RefSeq" id="WP_106873871.1">
    <property type="nucleotide sequence ID" value="NZ_CP027845.1"/>
</dbReference>
<keyword evidence="4" id="KW-1003">Cell membrane</keyword>
<reference evidence="12 13" key="1">
    <citation type="submission" date="2018-03" db="EMBL/GenBank/DDBJ databases">
        <title>A gene transfer event suggests a long-term partnership between eustigmatophyte algae and a novel lineage of endosymbiotic bacteria.</title>
        <authorList>
            <person name="Yurchenko T."/>
            <person name="Sevcikova T."/>
            <person name="Pribyl P."/>
            <person name="El Karkouri K."/>
            <person name="Klimes V."/>
            <person name="Amaral R."/>
            <person name="Zbrankova V."/>
            <person name="Kim E."/>
            <person name="Raoult D."/>
            <person name="Santos L.M.A."/>
            <person name="Elias M."/>
        </authorList>
    </citation>
    <scope>NUCLEOTIDE SEQUENCE [LARGE SCALE GENOMIC DNA]</scope>
    <source>
        <strain evidence="12">CCALA 838</strain>
    </source>
</reference>
<dbReference type="Proteomes" id="UP000241762">
    <property type="component" value="Chromosome"/>
</dbReference>
<evidence type="ECO:0000256" key="6">
    <source>
        <dbReference type="ARBA" id="ARBA00022989"/>
    </source>
</evidence>
<comment type="similarity">
    <text evidence="2">Belongs to the cation diffusion facilitator (CDF) transporter (TC 2.A.4) family.</text>
</comment>
<dbReference type="Pfam" id="PF01545">
    <property type="entry name" value="Cation_efflux"/>
    <property type="match status" value="1"/>
</dbReference>
<keyword evidence="3" id="KW-0813">Transport</keyword>
<evidence type="ECO:0000256" key="5">
    <source>
        <dbReference type="ARBA" id="ARBA00022692"/>
    </source>
</evidence>
<dbReference type="InterPro" id="IPR027469">
    <property type="entry name" value="Cation_efflux_TMD_sf"/>
</dbReference>
<dbReference type="SUPFAM" id="SSF161111">
    <property type="entry name" value="Cation efflux protein transmembrane domain-like"/>
    <property type="match status" value="1"/>
</dbReference>
<proteinExistence type="inferred from homology"/>
<feature type="domain" description="Cation efflux protein cytoplasmic" evidence="11">
    <location>
        <begin position="208"/>
        <end position="283"/>
    </location>
</feature>
<dbReference type="KEGG" id="ptc:phytr_290"/>
<feature type="transmembrane region" description="Helical" evidence="9">
    <location>
        <begin position="174"/>
        <end position="195"/>
    </location>
</feature>
<evidence type="ECO:0000259" key="10">
    <source>
        <dbReference type="Pfam" id="PF01545"/>
    </source>
</evidence>
<dbReference type="FunFam" id="3.30.70.1350:FF:000002">
    <property type="entry name" value="Ferrous-iron efflux pump FieF"/>
    <property type="match status" value="1"/>
</dbReference>
<dbReference type="Gene3D" id="3.30.70.1350">
    <property type="entry name" value="Cation efflux protein, cytoplasmic domain"/>
    <property type="match status" value="1"/>
</dbReference>
<comment type="subcellular location">
    <subcellularLocation>
        <location evidence="1">Cell membrane</location>
        <topology evidence="1">Multi-pass membrane protein</topology>
    </subcellularLocation>
</comment>
<evidence type="ECO:0000259" key="11">
    <source>
        <dbReference type="Pfam" id="PF16916"/>
    </source>
</evidence>
<dbReference type="GO" id="GO:0015093">
    <property type="term" value="F:ferrous iron transmembrane transporter activity"/>
    <property type="evidence" value="ECO:0007669"/>
    <property type="project" value="TreeGrafter"/>
</dbReference>
<dbReference type="GO" id="GO:0005886">
    <property type="term" value="C:plasma membrane"/>
    <property type="evidence" value="ECO:0007669"/>
    <property type="project" value="UniProtKB-SubCell"/>
</dbReference>
<dbReference type="GO" id="GO:0015086">
    <property type="term" value="F:cadmium ion transmembrane transporter activity"/>
    <property type="evidence" value="ECO:0007669"/>
    <property type="project" value="TreeGrafter"/>
</dbReference>
<evidence type="ECO:0000256" key="3">
    <source>
        <dbReference type="ARBA" id="ARBA00022448"/>
    </source>
</evidence>
<dbReference type="Gene3D" id="1.20.1510.10">
    <property type="entry name" value="Cation efflux protein transmembrane domain"/>
    <property type="match status" value="1"/>
</dbReference>
<dbReference type="OrthoDB" id="9806522at2"/>
<evidence type="ECO:0000256" key="7">
    <source>
        <dbReference type="ARBA" id="ARBA00023136"/>
    </source>
</evidence>
<dbReference type="InterPro" id="IPR002524">
    <property type="entry name" value="Cation_efflux"/>
</dbReference>
<dbReference type="AlphaFoldDB" id="A0A2P1P6U1"/>
<feature type="transmembrane region" description="Helical" evidence="9">
    <location>
        <begin position="116"/>
        <end position="138"/>
    </location>
</feature>
<evidence type="ECO:0000313" key="13">
    <source>
        <dbReference type="Proteomes" id="UP000241762"/>
    </source>
</evidence>
<dbReference type="InterPro" id="IPR058533">
    <property type="entry name" value="Cation_efflux_TM"/>
</dbReference>
<evidence type="ECO:0000313" key="12">
    <source>
        <dbReference type="EMBL" id="AVP86992.1"/>
    </source>
</evidence>
<feature type="transmembrane region" description="Helical" evidence="9">
    <location>
        <begin position="79"/>
        <end position="104"/>
    </location>
</feature>
<evidence type="ECO:0000256" key="1">
    <source>
        <dbReference type="ARBA" id="ARBA00004651"/>
    </source>
</evidence>
<organism evidence="12 13">
    <name type="scientific">Candidatus Phycorickettsia trachydisci</name>
    <dbReference type="NCBI Taxonomy" id="2115978"/>
    <lineage>
        <taxon>Bacteria</taxon>
        <taxon>Pseudomonadati</taxon>
        <taxon>Pseudomonadota</taxon>
        <taxon>Alphaproteobacteria</taxon>
        <taxon>Rickettsiales</taxon>
        <taxon>Rickettsiaceae</taxon>
        <taxon>Candidatus Phycorickettsia</taxon>
    </lineage>
</organism>
<keyword evidence="7 9" id="KW-0472">Membrane</keyword>
<sequence length="302" mass="33725">MNKDQLVKNASYASVATGVLILFVKLWGAVHSSSVSLLASLVDSMLDVTSSIVNMLAVRAALSPPDSKHRFGHNKIEDLVVFGQGVIFIISGSFALYVAVSHILLGQHIQNSETALNSILICTILTLILISYQSYVVGKTNSQLIKSDRIHYISDLGSDLAVIISLYASQYFHYVDYIFGIIIALYIMSASIGLLRQSIRNLIDEEFSDEDREKVLEVLRNDSNVLDVHDMKTRYAGNKAFIQFHIGLDPSISLIKAHDIADKIEAKLQEIFPESEVMIHQDPLGYDKHVQYKEDLRRNAKN</sequence>
<dbReference type="InterPro" id="IPR027470">
    <property type="entry name" value="Cation_efflux_CTD"/>
</dbReference>
<evidence type="ECO:0000256" key="8">
    <source>
        <dbReference type="ARBA" id="ARBA00068882"/>
    </source>
</evidence>
<dbReference type="InterPro" id="IPR036837">
    <property type="entry name" value="Cation_efflux_CTD_sf"/>
</dbReference>
<evidence type="ECO:0000256" key="4">
    <source>
        <dbReference type="ARBA" id="ARBA00022475"/>
    </source>
</evidence>
<protein>
    <recommendedName>
        <fullName evidence="8">Protein p34</fullName>
    </recommendedName>
</protein>
<keyword evidence="13" id="KW-1185">Reference proteome</keyword>
<dbReference type="NCBIfam" id="TIGR01297">
    <property type="entry name" value="CDF"/>
    <property type="match status" value="1"/>
</dbReference>
<evidence type="ECO:0000256" key="9">
    <source>
        <dbReference type="SAM" id="Phobius"/>
    </source>
</evidence>
<keyword evidence="6 9" id="KW-1133">Transmembrane helix</keyword>
<feature type="domain" description="Cation efflux protein transmembrane" evidence="10">
    <location>
        <begin position="13"/>
        <end position="203"/>
    </location>
</feature>
<keyword evidence="5 9" id="KW-0812">Transmembrane</keyword>
<dbReference type="PANTHER" id="PTHR43840">
    <property type="entry name" value="MITOCHONDRIAL METAL TRANSPORTER 1-RELATED"/>
    <property type="match status" value="1"/>
</dbReference>
<dbReference type="SUPFAM" id="SSF160240">
    <property type="entry name" value="Cation efflux protein cytoplasmic domain-like"/>
    <property type="match status" value="1"/>
</dbReference>
<dbReference type="EMBL" id="CP027845">
    <property type="protein sequence ID" value="AVP86992.1"/>
    <property type="molecule type" value="Genomic_DNA"/>
</dbReference>
<name>A0A2P1P6U1_9RICK</name>
<dbReference type="GO" id="GO:0006882">
    <property type="term" value="P:intracellular zinc ion homeostasis"/>
    <property type="evidence" value="ECO:0007669"/>
    <property type="project" value="TreeGrafter"/>
</dbReference>
<dbReference type="GO" id="GO:0015341">
    <property type="term" value="F:zinc efflux antiporter activity"/>
    <property type="evidence" value="ECO:0007669"/>
    <property type="project" value="TreeGrafter"/>
</dbReference>
<accession>A0A2P1P6U1</accession>
<dbReference type="PANTHER" id="PTHR43840:SF41">
    <property type="entry name" value="CATION-EFFLUX PUMP FIEF"/>
    <property type="match status" value="1"/>
</dbReference>
<gene>
    <name evidence="12" type="ORF">phytr_290</name>
</gene>